<dbReference type="CDD" id="cd01127">
    <property type="entry name" value="TrwB_TraG_TraD_VirD4"/>
    <property type="match status" value="1"/>
</dbReference>
<evidence type="ECO:0000256" key="2">
    <source>
        <dbReference type="SAM" id="MobiDB-lite"/>
    </source>
</evidence>
<keyword evidence="1" id="KW-0547">Nucleotide-binding</keyword>
<reference evidence="5" key="1">
    <citation type="journal article" date="2019" name="Int. J. Syst. Evol. Microbiol.">
        <title>The Global Catalogue of Microorganisms (GCM) 10K type strain sequencing project: providing services to taxonomists for standard genome sequencing and annotation.</title>
        <authorList>
            <consortium name="The Broad Institute Genomics Platform"/>
            <consortium name="The Broad Institute Genome Sequencing Center for Infectious Disease"/>
            <person name="Wu L."/>
            <person name="Ma J."/>
        </authorList>
    </citation>
    <scope>NUCLEOTIDE SEQUENCE [LARGE SCALE GENOMIC DNA]</scope>
    <source>
        <strain evidence="5">JCM 31486</strain>
    </source>
</reference>
<proteinExistence type="predicted"/>
<dbReference type="InterPro" id="IPR027417">
    <property type="entry name" value="P-loop_NTPase"/>
</dbReference>
<dbReference type="Proteomes" id="UP001597045">
    <property type="component" value="Unassembled WGS sequence"/>
</dbReference>
<dbReference type="SMART" id="SM00382">
    <property type="entry name" value="AAA"/>
    <property type="match status" value="1"/>
</dbReference>
<sequence length="458" mass="51180">LRARSRLSSWVIDSVARTVRSDPAEFDITWSEWDGRRLLNAEVAFGPLVRTEDQGARDRIAQTIAWSLRHAGRYTVSWPPGMSAFEVKSTPPLPTAIDEQDWGDDLPGIPIGATDEDTADGYLDIVDAATGTVQDTLPVTLVDPGQEQRHYLVVGGTGGGKSTWMRGFIARSLRKGWWPGGVYIFDGKSGSDYIVFEGREGIHCVARGPEEWAAWLARVAEMMRARYEEDAEYERGNRPKPDFARYLVVLDEVQEIRSTLGKAELDPILQQISRQIRASNGRLLVSTQRPDAEDAIPGAVKDMLEERIILGFVSATGARMVLDQDWREVVDEYGQETVPGRGTARVRGRVRRIQSFYLRTPREHPEIEHLYPPKRRSAARSHVEQSVDVRNQWTPPPDGPVPMASQDLDDTDVDVSVVTSDLGATKAQPLDPEDPFPRSEQLPGPTSPAAPRRRRRTI</sequence>
<feature type="non-terminal residue" evidence="4">
    <location>
        <position position="1"/>
    </location>
</feature>
<dbReference type="InterPro" id="IPR002543">
    <property type="entry name" value="FtsK_dom"/>
</dbReference>
<feature type="binding site" evidence="1">
    <location>
        <begin position="155"/>
        <end position="162"/>
    </location>
    <ligand>
        <name>ATP</name>
        <dbReference type="ChEBI" id="CHEBI:30616"/>
    </ligand>
</feature>
<evidence type="ECO:0000256" key="1">
    <source>
        <dbReference type="PROSITE-ProRule" id="PRU00289"/>
    </source>
</evidence>
<feature type="domain" description="FtsK" evidence="3">
    <location>
        <begin position="136"/>
        <end position="319"/>
    </location>
</feature>
<feature type="region of interest" description="Disordered" evidence="2">
    <location>
        <begin position="367"/>
        <end position="458"/>
    </location>
</feature>
<dbReference type="EMBL" id="JBHTIS010000045">
    <property type="protein sequence ID" value="MFD1044380.1"/>
    <property type="molecule type" value="Genomic_DNA"/>
</dbReference>
<evidence type="ECO:0000313" key="4">
    <source>
        <dbReference type="EMBL" id="MFD1044380.1"/>
    </source>
</evidence>
<dbReference type="Gene3D" id="3.40.50.300">
    <property type="entry name" value="P-loop containing nucleotide triphosphate hydrolases"/>
    <property type="match status" value="1"/>
</dbReference>
<dbReference type="InterPro" id="IPR003593">
    <property type="entry name" value="AAA+_ATPase"/>
</dbReference>
<organism evidence="4 5">
    <name type="scientific">Kibdelosporangium lantanae</name>
    <dbReference type="NCBI Taxonomy" id="1497396"/>
    <lineage>
        <taxon>Bacteria</taxon>
        <taxon>Bacillati</taxon>
        <taxon>Actinomycetota</taxon>
        <taxon>Actinomycetes</taxon>
        <taxon>Pseudonocardiales</taxon>
        <taxon>Pseudonocardiaceae</taxon>
        <taxon>Kibdelosporangium</taxon>
    </lineage>
</organism>
<keyword evidence="5" id="KW-1185">Reference proteome</keyword>
<name>A0ABW3M5Y5_9PSEU</name>
<accession>A0ABW3M5Y5</accession>
<evidence type="ECO:0000313" key="5">
    <source>
        <dbReference type="Proteomes" id="UP001597045"/>
    </source>
</evidence>
<keyword evidence="1" id="KW-0067">ATP-binding</keyword>
<evidence type="ECO:0000259" key="3">
    <source>
        <dbReference type="PROSITE" id="PS50901"/>
    </source>
</evidence>
<dbReference type="PROSITE" id="PS50901">
    <property type="entry name" value="FTSK"/>
    <property type="match status" value="1"/>
</dbReference>
<dbReference type="SUPFAM" id="SSF52540">
    <property type="entry name" value="P-loop containing nucleoside triphosphate hydrolases"/>
    <property type="match status" value="1"/>
</dbReference>
<protein>
    <recommendedName>
        <fullName evidence="3">FtsK domain-containing protein</fullName>
    </recommendedName>
</protein>
<gene>
    <name evidence="4" type="ORF">ACFQ1S_01610</name>
</gene>
<comment type="caution">
    <text evidence="4">The sequence shown here is derived from an EMBL/GenBank/DDBJ whole genome shotgun (WGS) entry which is preliminary data.</text>
</comment>